<reference evidence="2 3" key="1">
    <citation type="submission" date="2024-12" db="EMBL/GenBank/DDBJ databases">
        <title>Pseudomonas species isolated from Lotus nodules promote plant growth.</title>
        <authorList>
            <person name="Yu Y.-H."/>
            <person name="Kurtenbach J."/>
            <person name="Crosbie D."/>
            <person name="Brachmann A."/>
            <person name="Marin M."/>
        </authorList>
    </citation>
    <scope>NUCLEOTIDE SEQUENCE [LARGE SCALE GENOMIC DNA]</scope>
    <source>
        <strain evidence="2 3">PLb12A</strain>
    </source>
</reference>
<dbReference type="SUPFAM" id="SSF52540">
    <property type="entry name" value="P-loop containing nucleoside triphosphate hydrolases"/>
    <property type="match status" value="1"/>
</dbReference>
<dbReference type="InterPro" id="IPR051396">
    <property type="entry name" value="Bact_Antivir_Def_Nuclease"/>
</dbReference>
<feature type="domain" description="ATPase AAA-type core" evidence="1">
    <location>
        <begin position="47"/>
        <end position="350"/>
    </location>
</feature>
<proteinExistence type="predicted"/>
<dbReference type="InterPro" id="IPR027417">
    <property type="entry name" value="P-loop_NTPase"/>
</dbReference>
<dbReference type="CDD" id="cd00267">
    <property type="entry name" value="ABC_ATPase"/>
    <property type="match status" value="1"/>
</dbReference>
<dbReference type="InterPro" id="IPR003959">
    <property type="entry name" value="ATPase_AAA_core"/>
</dbReference>
<dbReference type="PANTHER" id="PTHR43581">
    <property type="entry name" value="ATP/GTP PHOSPHATASE"/>
    <property type="match status" value="1"/>
</dbReference>
<name>A0ABW9HAN7_9PSED</name>
<protein>
    <submittedName>
        <fullName evidence="2">ATP-dependent nuclease</fullName>
    </submittedName>
</protein>
<sequence>MQNVGHDVLEKQFKYSRTDFEPFISHIRFPRYRNLESDFRIDFSHPITALVGENGTNKSSILRALYGAPSDNSPGTFWFSTSLDPIEEDGKAPNCFIYGYLNKTAGKTVEVLKTRLKYDKTDAGKNPDYWEPSRPIIKYGMSRPPKLNPGEKIPEGRSKTRWNVISKPVKLLDFRTELSAYDKFFYHGDFSKTETLRTKQDFIRHKSHHLFHAIESKSESYIYYGRDKIEDKLNRELNPEEIDCVSYVLGRSYEKIELIGHTFFKNVGKTVRLTHSDIRYSEAFAGSGEFAAVMLVVGILDAKPKSLILLDEPEVSLHPGAQERLMHFLETQVTEKKHQVVLSTHSPAIIRNLPSSAIKTLTLDSTSGKVVLVSQSLSPDDAFFYIGEPSSNKITVVVEDRLAKEIVERALKASGPHTKKYEIKFIPGGAETLWSTYIPIFAAADRSDILFLLDGDKKKPALRPSINIPESENEKLGDEIKKLTGCAINFKTDGNKKTGGDKNQLFKMQRSFIDWTSKYVDFLPMLTAEEFVINNSASLTSTNKAIDPKETFREFAKNRLDRKPHETIKSDEIFTIQCIELASINISHCDFETIRSRIERMNGPPKK</sequence>
<accession>A0ABW9HAN7</accession>
<dbReference type="Gene3D" id="3.40.50.300">
    <property type="entry name" value="P-loop containing nucleotide triphosphate hydrolases"/>
    <property type="match status" value="1"/>
</dbReference>
<evidence type="ECO:0000313" key="2">
    <source>
        <dbReference type="EMBL" id="MFM9518161.1"/>
    </source>
</evidence>
<gene>
    <name evidence="2" type="ORF">ACKKH4_13015</name>
</gene>
<dbReference type="EMBL" id="JBJVNW010000006">
    <property type="protein sequence ID" value="MFM9518161.1"/>
    <property type="molecule type" value="Genomic_DNA"/>
</dbReference>
<evidence type="ECO:0000259" key="1">
    <source>
        <dbReference type="Pfam" id="PF13304"/>
    </source>
</evidence>
<evidence type="ECO:0000313" key="3">
    <source>
        <dbReference type="Proteomes" id="UP001631987"/>
    </source>
</evidence>
<dbReference type="PANTHER" id="PTHR43581:SF2">
    <property type="entry name" value="EXCINUCLEASE ATPASE SUBUNIT"/>
    <property type="match status" value="1"/>
</dbReference>
<keyword evidence="3" id="KW-1185">Reference proteome</keyword>
<organism evidence="2 3">
    <name type="scientific">Pseudomonas monachiensis</name>
    <dbReference type="NCBI Taxonomy" id="3060212"/>
    <lineage>
        <taxon>Bacteria</taxon>
        <taxon>Pseudomonadati</taxon>
        <taxon>Pseudomonadota</taxon>
        <taxon>Gammaproteobacteria</taxon>
        <taxon>Pseudomonadales</taxon>
        <taxon>Pseudomonadaceae</taxon>
        <taxon>Pseudomonas</taxon>
    </lineage>
</organism>
<dbReference type="Proteomes" id="UP001631987">
    <property type="component" value="Unassembled WGS sequence"/>
</dbReference>
<dbReference type="RefSeq" id="WP_409078644.1">
    <property type="nucleotide sequence ID" value="NZ_CP178857.1"/>
</dbReference>
<comment type="caution">
    <text evidence="2">The sequence shown here is derived from an EMBL/GenBank/DDBJ whole genome shotgun (WGS) entry which is preliminary data.</text>
</comment>
<dbReference type="Pfam" id="PF13304">
    <property type="entry name" value="AAA_21"/>
    <property type="match status" value="1"/>
</dbReference>